<gene>
    <name evidence="1" type="ORF">KME65_05585</name>
</gene>
<dbReference type="Gene3D" id="3.40.1260.10">
    <property type="entry name" value="DsrEFH-like"/>
    <property type="match status" value="1"/>
</dbReference>
<dbReference type="Pfam" id="PF02635">
    <property type="entry name" value="DsrE"/>
    <property type="match status" value="1"/>
</dbReference>
<evidence type="ECO:0000313" key="1">
    <source>
        <dbReference type="EMBL" id="MBT2988416.1"/>
    </source>
</evidence>
<name>A0A944M6L6_9GAMM</name>
<dbReference type="Proteomes" id="UP000770889">
    <property type="component" value="Unassembled WGS sequence"/>
</dbReference>
<reference evidence="1 2" key="1">
    <citation type="submission" date="2021-05" db="EMBL/GenBank/DDBJ databases">
        <title>Genetic and Functional Diversity in Clade A Lucinid endosymbionts from the Bahamas.</title>
        <authorList>
            <person name="Giani N.M."/>
            <person name="Engel A.S."/>
            <person name="Campbell B.J."/>
        </authorList>
    </citation>
    <scope>NUCLEOTIDE SEQUENCE [LARGE SCALE GENOMIC DNA]</scope>
    <source>
        <strain evidence="1">LUC16012Gg_MoonRockCtena</strain>
    </source>
</reference>
<organism evidence="1 2">
    <name type="scientific">Candidatus Thiodiazotropha taylori</name>
    <dbReference type="NCBI Taxonomy" id="2792791"/>
    <lineage>
        <taxon>Bacteria</taxon>
        <taxon>Pseudomonadati</taxon>
        <taxon>Pseudomonadota</taxon>
        <taxon>Gammaproteobacteria</taxon>
        <taxon>Chromatiales</taxon>
        <taxon>Sedimenticolaceae</taxon>
        <taxon>Candidatus Thiodiazotropha</taxon>
    </lineage>
</organism>
<sequence>MTIKQTPQSNTTEEATTSISPHLANINNYVVVLSSGAEDGGKRATLAFSAACTAKAMDLDTQLFLVGDGSHWAYQGSCDGISQKGFPTLASLMESFVELEGRIFVCSACDTVCSLPQDNAGKPQLRQPFIQPRGLASVMEHMVGGSSITF</sequence>
<dbReference type="SUPFAM" id="SSF75169">
    <property type="entry name" value="DsrEFH-like"/>
    <property type="match status" value="1"/>
</dbReference>
<dbReference type="InterPro" id="IPR027396">
    <property type="entry name" value="DsrEFH-like"/>
</dbReference>
<comment type="caution">
    <text evidence="1">The sequence shown here is derived from an EMBL/GenBank/DDBJ whole genome shotgun (WGS) entry which is preliminary data.</text>
</comment>
<accession>A0A944M6L6</accession>
<dbReference type="AlphaFoldDB" id="A0A944M6L6"/>
<proteinExistence type="predicted"/>
<protein>
    <submittedName>
        <fullName evidence="1">DsrE family protein</fullName>
    </submittedName>
</protein>
<dbReference type="InterPro" id="IPR003787">
    <property type="entry name" value="Sulphur_relay_DsrE/F-like"/>
</dbReference>
<evidence type="ECO:0000313" key="2">
    <source>
        <dbReference type="Proteomes" id="UP000770889"/>
    </source>
</evidence>
<dbReference type="EMBL" id="JAHHGM010000004">
    <property type="protein sequence ID" value="MBT2988416.1"/>
    <property type="molecule type" value="Genomic_DNA"/>
</dbReference>